<dbReference type="EMBL" id="JBJQOH010000008">
    <property type="protein sequence ID" value="KAL3676119.1"/>
    <property type="molecule type" value="Genomic_DNA"/>
</dbReference>
<protein>
    <recommendedName>
        <fullName evidence="1">DUF4218 domain-containing protein</fullName>
    </recommendedName>
</protein>
<dbReference type="Pfam" id="PF13960">
    <property type="entry name" value="DUF4218"/>
    <property type="match status" value="1"/>
</dbReference>
<name>A0ABD3GED6_9MARC</name>
<sequence>MHIEANVTKSLIKRIFGEKDDKPARRACEEFGVHLEAWIQVSDGGIEYLPPAPWILTTEERKICRQRISEIRFPTGFGSCLRKAFEKDGAKWPAALKSHDYHILLQYVLPMVLQGLGSQDLRDAIYDLSALIRWVCSKTVRTTDIDEKELFAITTLCKLERTLPPDYFDSQIHLLVHLVQEVSLCGPVHGRWMYWLERYMKVMKDDVRQKAKPEGSMAEGHCLREAMFLCSNILEQLDPRSAFMLREKEETHITSLKLIGLGEKRRLIQVEMLQPHNFVLHNSIAMEDWIAVYEDERRTTLALRRRGRPFRFHSLRDFMREKVLQPEALEESSDDPDRSVVIQYIPRERHIVQDRPPLTIVVDLDPIEDVPDE</sequence>
<reference evidence="2 3" key="1">
    <citation type="submission" date="2024-09" db="EMBL/GenBank/DDBJ databases">
        <title>Chromosome-scale assembly of Riccia sorocarpa.</title>
        <authorList>
            <person name="Paukszto L."/>
        </authorList>
    </citation>
    <scope>NUCLEOTIDE SEQUENCE [LARGE SCALE GENOMIC DNA]</scope>
    <source>
        <strain evidence="2">LP-2024</strain>
        <tissue evidence="2">Aerial parts of the thallus</tissue>
    </source>
</reference>
<feature type="domain" description="DUF4218" evidence="1">
    <location>
        <begin position="135"/>
        <end position="241"/>
    </location>
</feature>
<gene>
    <name evidence="2" type="ORF">R1sor_026067</name>
</gene>
<evidence type="ECO:0000259" key="1">
    <source>
        <dbReference type="Pfam" id="PF13960"/>
    </source>
</evidence>
<accession>A0ABD3GED6</accession>
<evidence type="ECO:0000313" key="2">
    <source>
        <dbReference type="EMBL" id="KAL3676119.1"/>
    </source>
</evidence>
<dbReference type="AlphaFoldDB" id="A0ABD3GED6"/>
<organism evidence="2 3">
    <name type="scientific">Riccia sorocarpa</name>
    <dbReference type="NCBI Taxonomy" id="122646"/>
    <lineage>
        <taxon>Eukaryota</taxon>
        <taxon>Viridiplantae</taxon>
        <taxon>Streptophyta</taxon>
        <taxon>Embryophyta</taxon>
        <taxon>Marchantiophyta</taxon>
        <taxon>Marchantiopsida</taxon>
        <taxon>Marchantiidae</taxon>
        <taxon>Marchantiales</taxon>
        <taxon>Ricciaceae</taxon>
        <taxon>Riccia</taxon>
    </lineage>
</organism>
<evidence type="ECO:0000313" key="3">
    <source>
        <dbReference type="Proteomes" id="UP001633002"/>
    </source>
</evidence>
<dbReference type="PANTHER" id="PTHR48258">
    <property type="entry name" value="DUF4218 DOMAIN-CONTAINING PROTEIN-RELATED"/>
    <property type="match status" value="1"/>
</dbReference>
<dbReference type="Proteomes" id="UP001633002">
    <property type="component" value="Unassembled WGS sequence"/>
</dbReference>
<comment type="caution">
    <text evidence="2">The sequence shown here is derived from an EMBL/GenBank/DDBJ whole genome shotgun (WGS) entry which is preliminary data.</text>
</comment>
<proteinExistence type="predicted"/>
<dbReference type="PANTHER" id="PTHR48258:SF14">
    <property type="entry name" value="OS02G0583300 PROTEIN"/>
    <property type="match status" value="1"/>
</dbReference>
<keyword evidence="3" id="KW-1185">Reference proteome</keyword>
<dbReference type="InterPro" id="IPR025452">
    <property type="entry name" value="DUF4218"/>
</dbReference>